<dbReference type="GeneID" id="42798349"/>
<comment type="similarity">
    <text evidence="1">Belongs to the FAD-dependent oxidoreductase family.</text>
</comment>
<dbReference type="KEGG" id="sazo:D1868_04715"/>
<dbReference type="GO" id="GO:0004174">
    <property type="term" value="F:electron-transferring-flavoprotein dehydrogenase activity"/>
    <property type="evidence" value="ECO:0007669"/>
    <property type="project" value="TreeGrafter"/>
</dbReference>
<sequence length="324" mass="36033">MRTIILGGGFAGLSALKTNPDALLIDQKSYFTLTHRLVDVIKTGDPKLAKIPYHKVLVARVRNVDFRKKVVITDKGEFQYDKLIIALGYSQKIFPFTEKVEDIQDSLELRNKLLRAKSVTVLGGGNLGVELAGIIKEMDPLKEVYLIEVQDRLLPFMSKESSTYAYELLTGLGVKVLLKNKVEKIEKNLVVTNDHEIRTDLIISSVGFKGSPMISEIGLTNINGRMIVDDYLKSADYDDVYGAGDCATTKKFIPMSAQVAVQAGRRAMLNALGEDEKFRFNQLAIVVRIGGIYFGDFHGKFVKGELAELAEKVGIFRAIRLVMP</sequence>
<reference evidence="6 7" key="1">
    <citation type="submission" date="2019-10" db="EMBL/GenBank/DDBJ databases">
        <title>Genome Sequences from Six Type Strain Members of the Archaeal Family Sulfolobaceae: Acidianus ambivalens, Acidianus infernus, Metallosphaera prunae, Stygiolobus azoricus, Sulfolobus metallicus, and Sulfurisphaera ohwakuensis.</title>
        <authorList>
            <person name="Counts J.A."/>
            <person name="Kelly R.M."/>
        </authorList>
    </citation>
    <scope>NUCLEOTIDE SEQUENCE [LARGE SCALE GENOMIC DNA]</scope>
    <source>
        <strain evidence="6 7">FC6</strain>
    </source>
</reference>
<gene>
    <name evidence="6" type="ORF">D1868_04715</name>
</gene>
<dbReference type="GO" id="GO:0050660">
    <property type="term" value="F:flavin adenine dinucleotide binding"/>
    <property type="evidence" value="ECO:0007669"/>
    <property type="project" value="TreeGrafter"/>
</dbReference>
<keyword evidence="7" id="KW-1185">Reference proteome</keyword>
<dbReference type="InterPro" id="IPR036188">
    <property type="entry name" value="FAD/NAD-bd_sf"/>
</dbReference>
<organism evidence="6 7">
    <name type="scientific">Stygiolobus azoricus</name>
    <dbReference type="NCBI Taxonomy" id="41675"/>
    <lineage>
        <taxon>Archaea</taxon>
        <taxon>Thermoproteota</taxon>
        <taxon>Thermoprotei</taxon>
        <taxon>Sulfolobales</taxon>
        <taxon>Sulfolobaceae</taxon>
        <taxon>Stygiolobus</taxon>
    </lineage>
</organism>
<dbReference type="AlphaFoldDB" id="A0A650CNB9"/>
<protein>
    <submittedName>
        <fullName evidence="6">Pyridine nucleotide-disulfide oxidoreductase</fullName>
    </submittedName>
</protein>
<dbReference type="EMBL" id="CP045483">
    <property type="protein sequence ID" value="QGR19350.1"/>
    <property type="molecule type" value="Genomic_DNA"/>
</dbReference>
<accession>A0A650CNB9</accession>
<proteinExistence type="inferred from homology"/>
<dbReference type="Proteomes" id="UP000423396">
    <property type="component" value="Chromosome"/>
</dbReference>
<feature type="domain" description="FAD/NAD(P)-binding" evidence="5">
    <location>
        <begin position="2"/>
        <end position="264"/>
    </location>
</feature>
<dbReference type="SUPFAM" id="SSF51905">
    <property type="entry name" value="FAD/NAD(P)-binding domain"/>
    <property type="match status" value="1"/>
</dbReference>
<evidence type="ECO:0000313" key="7">
    <source>
        <dbReference type="Proteomes" id="UP000423396"/>
    </source>
</evidence>
<keyword evidence="2" id="KW-0285">Flavoprotein</keyword>
<dbReference type="Pfam" id="PF07992">
    <property type="entry name" value="Pyr_redox_2"/>
    <property type="match status" value="1"/>
</dbReference>
<dbReference type="RefSeq" id="WP_156006036.1">
    <property type="nucleotide sequence ID" value="NZ_CP045483.1"/>
</dbReference>
<dbReference type="GO" id="GO:0005737">
    <property type="term" value="C:cytoplasm"/>
    <property type="evidence" value="ECO:0007669"/>
    <property type="project" value="TreeGrafter"/>
</dbReference>
<evidence type="ECO:0000256" key="2">
    <source>
        <dbReference type="ARBA" id="ARBA00022630"/>
    </source>
</evidence>
<keyword evidence="4" id="KW-0560">Oxidoreductase</keyword>
<dbReference type="InterPro" id="IPR023753">
    <property type="entry name" value="FAD/NAD-binding_dom"/>
</dbReference>
<dbReference type="Gene3D" id="3.50.50.100">
    <property type="match status" value="1"/>
</dbReference>
<dbReference type="OrthoDB" id="38899at2157"/>
<keyword evidence="3" id="KW-0274">FAD</keyword>
<dbReference type="PRINTS" id="PR00368">
    <property type="entry name" value="FADPNR"/>
</dbReference>
<dbReference type="PANTHER" id="PTHR43735">
    <property type="entry name" value="APOPTOSIS-INDUCING FACTOR 1"/>
    <property type="match status" value="1"/>
</dbReference>
<evidence type="ECO:0000256" key="4">
    <source>
        <dbReference type="ARBA" id="ARBA00023002"/>
    </source>
</evidence>
<evidence type="ECO:0000313" key="6">
    <source>
        <dbReference type="EMBL" id="QGR19350.1"/>
    </source>
</evidence>
<dbReference type="PANTHER" id="PTHR43735:SF3">
    <property type="entry name" value="FERROPTOSIS SUPPRESSOR PROTEIN 1"/>
    <property type="match status" value="1"/>
</dbReference>
<name>A0A650CNB9_9CREN</name>
<evidence type="ECO:0000259" key="5">
    <source>
        <dbReference type="Pfam" id="PF07992"/>
    </source>
</evidence>
<evidence type="ECO:0000256" key="3">
    <source>
        <dbReference type="ARBA" id="ARBA00022827"/>
    </source>
</evidence>
<evidence type="ECO:0000256" key="1">
    <source>
        <dbReference type="ARBA" id="ARBA00006442"/>
    </source>
</evidence>